<reference evidence="5 6" key="2">
    <citation type="submission" date="2015-03" db="EMBL/GenBank/DDBJ databases">
        <authorList>
            <consortium name="Pathogen Informatics"/>
        </authorList>
    </citation>
    <scope>NUCLEOTIDE SEQUENCE [LARGE SCALE GENOMIC DNA]</scope>
    <source>
        <strain evidence="1 7">H09601792</strain>
        <strain evidence="3 6">M09401471</strain>
        <strain evidence="5">N09902308</strain>
        <strain evidence="2 8">P00601463</strain>
    </source>
</reference>
<dbReference type="EMBL" id="CHKL01000053">
    <property type="protein sequence ID" value="COV84184.1"/>
    <property type="molecule type" value="Genomic_DNA"/>
</dbReference>
<evidence type="ECO:0000313" key="6">
    <source>
        <dbReference type="Proteomes" id="UP000044938"/>
    </source>
</evidence>
<dbReference type="EMBL" id="CSAJ01000099">
    <property type="protein sequence ID" value="COV87567.1"/>
    <property type="molecule type" value="Genomic_DNA"/>
</dbReference>
<evidence type="ECO:0000313" key="7">
    <source>
        <dbReference type="Proteomes" id="UP000046947"/>
    </source>
</evidence>
<evidence type="ECO:0000313" key="2">
    <source>
        <dbReference type="EMBL" id="COV84184.1"/>
    </source>
</evidence>
<organism evidence="3 6">
    <name type="scientific">Mycobacterium tuberculosis</name>
    <dbReference type="NCBI Taxonomy" id="1773"/>
    <lineage>
        <taxon>Bacteria</taxon>
        <taxon>Bacillati</taxon>
        <taxon>Actinomycetota</taxon>
        <taxon>Actinomycetes</taxon>
        <taxon>Mycobacteriales</taxon>
        <taxon>Mycobacteriaceae</taxon>
        <taxon>Mycobacterium</taxon>
        <taxon>Mycobacterium tuberculosis complex</taxon>
    </lineage>
</organism>
<protein>
    <submittedName>
        <fullName evidence="3">Uncharacterized protein</fullName>
    </submittedName>
</protein>
<evidence type="ECO:0000313" key="8">
    <source>
        <dbReference type="Proteomes" id="UP000048600"/>
    </source>
</evidence>
<name>A0A655IHN4_MYCTX</name>
<evidence type="ECO:0000313" key="4">
    <source>
        <dbReference type="EMBL" id="COZ01597.1"/>
    </source>
</evidence>
<dbReference type="EMBL" id="CFOH01001396">
    <property type="protein sequence ID" value="CFE84465.1"/>
    <property type="molecule type" value="Genomic_DNA"/>
</dbReference>
<dbReference type="Proteomes" id="UP000039021">
    <property type="component" value="Unassembled WGS sequence"/>
</dbReference>
<sequence length="90" mass="9787">MLDPTVSMLAFTESIGEVERSTAKATANWATKPKIRPGMTQSRPPMKVRATISSPVTSTRPRLRGLKNVAMVTGFPSAMSRQPVRIPACM</sequence>
<dbReference type="EMBL" id="CSBK01001685">
    <property type="protein sequence ID" value="COZ01597.1"/>
    <property type="molecule type" value="Genomic_DNA"/>
</dbReference>
<evidence type="ECO:0000313" key="3">
    <source>
        <dbReference type="EMBL" id="COV87567.1"/>
    </source>
</evidence>
<accession>A0A655IHN4</accession>
<dbReference type="Proteomes" id="UP000046947">
    <property type="component" value="Unassembled WGS sequence"/>
</dbReference>
<reference evidence="4" key="1">
    <citation type="submission" date="2015-03" db="EMBL/GenBank/DDBJ databases">
        <authorList>
            <consortium name="Pathogen Informatics"/>
            <person name="Murphy D."/>
        </authorList>
    </citation>
    <scope>NUCLEOTIDE SEQUENCE</scope>
    <source>
        <strain evidence="4">N09902308</strain>
    </source>
</reference>
<gene>
    <name evidence="1" type="ORF">ERS007688_04505</name>
    <name evidence="3" type="ORF">ERS007720_01099</name>
    <name evidence="4" type="ORF">ERS007739_03304</name>
    <name evidence="2" type="ORF">ERS007741_00778</name>
</gene>
<evidence type="ECO:0000313" key="5">
    <source>
        <dbReference type="Proteomes" id="UP000039021"/>
    </source>
</evidence>
<dbReference type="Proteomes" id="UP000048600">
    <property type="component" value="Unassembled WGS sequence"/>
</dbReference>
<evidence type="ECO:0000313" key="1">
    <source>
        <dbReference type="EMBL" id="CFE84465.1"/>
    </source>
</evidence>
<proteinExistence type="predicted"/>
<dbReference type="AlphaFoldDB" id="A0A655IHN4"/>
<dbReference type="Proteomes" id="UP000044938">
    <property type="component" value="Unassembled WGS sequence"/>
</dbReference>